<dbReference type="EMBL" id="LFWA01000004">
    <property type="protein sequence ID" value="KTW31844.1"/>
    <property type="molecule type" value="Genomic_DNA"/>
</dbReference>
<dbReference type="Proteomes" id="UP000053447">
    <property type="component" value="Unassembled WGS sequence"/>
</dbReference>
<protein>
    <recommendedName>
        <fullName evidence="4">Eukaryotic translation initiation factor 3 subunit C</fullName>
        <shortName evidence="4">eIF3c</shortName>
    </recommendedName>
    <alternativeName>
        <fullName evidence="4">Eukaryotic translation initiation factor 3 93 kDa subunit homolog</fullName>
        <shortName evidence="4">eIF3 p93</shortName>
    </alternativeName>
    <alternativeName>
        <fullName evidence="4">Translation initiation factor eIF3, p93 subunit homolog</fullName>
    </alternativeName>
</protein>
<accession>A0A0W4ZU41</accession>
<dbReference type="InterPro" id="IPR027516">
    <property type="entry name" value="EIF3C"/>
</dbReference>
<dbReference type="GO" id="GO:0043614">
    <property type="term" value="C:multi-eIF complex"/>
    <property type="evidence" value="ECO:0007669"/>
    <property type="project" value="EnsemblFungi"/>
</dbReference>
<dbReference type="GO" id="GO:0033290">
    <property type="term" value="C:eukaryotic 48S preinitiation complex"/>
    <property type="evidence" value="ECO:0007669"/>
    <property type="project" value="UniProtKB-UniRule"/>
</dbReference>
<dbReference type="Pfam" id="PF01399">
    <property type="entry name" value="PCI"/>
    <property type="match status" value="1"/>
</dbReference>
<dbReference type="GeneID" id="28939623"/>
<keyword evidence="5" id="KW-0175">Coiled coil</keyword>
<feature type="compositionally biased region" description="Low complexity" evidence="6">
    <location>
        <begin position="1"/>
        <end position="27"/>
    </location>
</feature>
<dbReference type="SMART" id="SM00088">
    <property type="entry name" value="PINT"/>
    <property type="match status" value="1"/>
</dbReference>
<evidence type="ECO:0000313" key="8">
    <source>
        <dbReference type="EMBL" id="KTW31844.1"/>
    </source>
</evidence>
<comment type="subcellular location">
    <subcellularLocation>
        <location evidence="4">Cytoplasm</location>
    </subcellularLocation>
</comment>
<dbReference type="SUPFAM" id="SSF46785">
    <property type="entry name" value="Winged helix' DNA-binding domain"/>
    <property type="match status" value="1"/>
</dbReference>
<dbReference type="InterPro" id="IPR000717">
    <property type="entry name" value="PCI_dom"/>
</dbReference>
<dbReference type="GO" id="GO:0031369">
    <property type="term" value="F:translation initiation factor binding"/>
    <property type="evidence" value="ECO:0007669"/>
    <property type="project" value="EnsemblFungi"/>
</dbReference>
<dbReference type="Pfam" id="PF05470">
    <property type="entry name" value="eIF-3c_N"/>
    <property type="match status" value="1"/>
</dbReference>
<keyword evidence="9" id="KW-1185">Reference proteome</keyword>
<dbReference type="AlphaFoldDB" id="A0A0W4ZU41"/>
<dbReference type="GO" id="GO:0003743">
    <property type="term" value="F:translation initiation factor activity"/>
    <property type="evidence" value="ECO:0007669"/>
    <property type="project" value="UniProtKB-UniRule"/>
</dbReference>
<dbReference type="PANTHER" id="PTHR13937">
    <property type="entry name" value="EUKARYOTIC TRANSLATION INITATION FACTOR 3, SUBUNIT 8 EIF3S8 -RELATED"/>
    <property type="match status" value="1"/>
</dbReference>
<sequence length="841" mass="97451">MSRFYRGSSDSKSSSSSENEPVYSSGSELESDDQEVRDDRSFDREEPKKRRTGFQFLKGEDTEDSEEEDTKRVVKSAKDKRTEEFKICARNIENAQKINDWVTISSEFEKINKLIDRIKLQGKPPWLYINTIVKLEDFLNETVKKEKEAKKKMNSTNARALNSVKQRVKRNVKQYEMEIKYFRQNTKEDDMDKLMEQQETLIVEDEVLGDEMIKNKLRIQNIKDNFSTVGKGGRILQYTPESILKHLRLVSEARGKKNTDHAEQIRILEKLQEISTTQYHKISVLLAMISSKFDYSFGTASYMPIDHWKSTEADLKKLLDILETDFSYIIIEDAEEYNEDIAPVPKEGEVIKIRGSIISFVDKLDDELVRSLQNIDPHTTDYIDRLKDETGLYSIIYRVQVYLERINAGDNISRIILRRLEHIYYKPEQVINILEETTWRTVRESINSKITPRSEKSDAVVLMHSLCVYLYKHGSGLPRTRAMLYHIYHHALHNRFFKARDMLLMSHLQDNIFTADIVTQILYNRTMVQIGLSAFRTGMISEAHCALHEICGTGRMKELLAQGLQIQRYSQVTPEQERLERQRQFPFHMHINLELLECVYLTCSMLLEIPSIAASGFSPDSKKIISRSFRRMLDYNKKQVFTGPPENSRDCVIQASRALSVGEWQKCCQLIKSIKIWDLMPETQKIKDILTIKIQEEAVRTYLFTYAPFYDTISISRLSEMFDLSERSITALVSKMISYDEISAALDQVHNTIVIRKVELSRLQSMALMLIDKVQAFADQNEKLLEQKSATIGSEGSKKQNIKGNVQVQVSKDKLIGHTKTIRNPRVDFKSTLGRAVKSST</sequence>
<feature type="region of interest" description="Disordered" evidence="6">
    <location>
        <begin position="1"/>
        <end position="71"/>
    </location>
</feature>
<dbReference type="PROSITE" id="PS50250">
    <property type="entry name" value="PCI"/>
    <property type="match status" value="1"/>
</dbReference>
<dbReference type="GO" id="GO:0016282">
    <property type="term" value="C:eukaryotic 43S preinitiation complex"/>
    <property type="evidence" value="ECO:0007669"/>
    <property type="project" value="UniProtKB-UniRule"/>
</dbReference>
<gene>
    <name evidence="4" type="primary">NIP1</name>
    <name evidence="8" type="ORF">T551_01105</name>
</gene>
<dbReference type="InterPro" id="IPR036390">
    <property type="entry name" value="WH_DNA-bd_sf"/>
</dbReference>
<comment type="similarity">
    <text evidence="4">Belongs to the eIF-3 subunit C family.</text>
</comment>
<dbReference type="GO" id="GO:0003723">
    <property type="term" value="F:RNA binding"/>
    <property type="evidence" value="ECO:0007669"/>
    <property type="project" value="InterPro"/>
</dbReference>
<evidence type="ECO:0000259" key="7">
    <source>
        <dbReference type="PROSITE" id="PS50250"/>
    </source>
</evidence>
<dbReference type="GO" id="GO:0010494">
    <property type="term" value="C:cytoplasmic stress granule"/>
    <property type="evidence" value="ECO:0007669"/>
    <property type="project" value="EnsemblFungi"/>
</dbReference>
<feature type="coiled-coil region" evidence="5">
    <location>
        <begin position="158"/>
        <end position="185"/>
    </location>
</feature>
<evidence type="ECO:0000313" key="9">
    <source>
        <dbReference type="Proteomes" id="UP000053447"/>
    </source>
</evidence>
<comment type="subunit">
    <text evidence="4">Component of the eukaryotic translation initiation factor 3 (eIF-3) complex.</text>
</comment>
<keyword evidence="3 4" id="KW-0648">Protein biosynthesis</keyword>
<dbReference type="VEuPathDB" id="FungiDB:T551_01105"/>
<comment type="caution">
    <text evidence="8">The sequence shown here is derived from an EMBL/GenBank/DDBJ whole genome shotgun (WGS) entry which is preliminary data.</text>
</comment>
<dbReference type="PANTHER" id="PTHR13937:SF0">
    <property type="entry name" value="EUKARYOTIC TRANSLATION INITIATION FACTOR 3 SUBUNIT C-RELATED"/>
    <property type="match status" value="1"/>
</dbReference>
<keyword evidence="2 4" id="KW-0396">Initiation factor</keyword>
<dbReference type="OrthoDB" id="29647at2759"/>
<evidence type="ECO:0000256" key="4">
    <source>
        <dbReference type="HAMAP-Rule" id="MF_03002"/>
    </source>
</evidence>
<name>A0A0W4ZU41_PNEJ7</name>
<proteinExistence type="inferred from homology"/>
<comment type="function">
    <text evidence="4">Component of the eukaryotic translation initiation factor 3 (eIF-3) complex, which is involved in protein synthesis of a specialized repertoire of mRNAs and, together with other initiation factors, stimulates binding of mRNA and methionyl-tRNAi to the 40S ribosome. The eIF-3 complex specifically targets and initiates translation of a subset of mRNAs involved in cell proliferation.</text>
</comment>
<dbReference type="GO" id="GO:0071541">
    <property type="term" value="C:eukaryotic translation initiation factor 3 complex, eIF3m"/>
    <property type="evidence" value="ECO:0007669"/>
    <property type="project" value="EnsemblFungi"/>
</dbReference>
<dbReference type="GO" id="GO:0001732">
    <property type="term" value="P:formation of cytoplasmic translation initiation complex"/>
    <property type="evidence" value="ECO:0007669"/>
    <property type="project" value="UniProtKB-UniRule"/>
</dbReference>
<evidence type="ECO:0000256" key="1">
    <source>
        <dbReference type="ARBA" id="ARBA00022490"/>
    </source>
</evidence>
<dbReference type="GO" id="GO:0071540">
    <property type="term" value="C:eukaryotic translation initiation factor 3 complex, eIF3e"/>
    <property type="evidence" value="ECO:0007669"/>
    <property type="project" value="EnsemblFungi"/>
</dbReference>
<keyword evidence="1 4" id="KW-0963">Cytoplasm</keyword>
<dbReference type="RefSeq" id="XP_018230536.1">
    <property type="nucleotide sequence ID" value="XM_018373368.1"/>
</dbReference>
<dbReference type="FunFam" id="1.10.10.10:FF:000300">
    <property type="entry name" value="Eukaryotic translation initiation factor 3 subunit C"/>
    <property type="match status" value="1"/>
</dbReference>
<dbReference type="InterPro" id="IPR008905">
    <property type="entry name" value="EIF3C_N_dom"/>
</dbReference>
<evidence type="ECO:0000256" key="5">
    <source>
        <dbReference type="SAM" id="Coils"/>
    </source>
</evidence>
<dbReference type="STRING" id="1408657.A0A0W4ZU41"/>
<evidence type="ECO:0000256" key="6">
    <source>
        <dbReference type="SAM" id="MobiDB-lite"/>
    </source>
</evidence>
<evidence type="ECO:0000256" key="3">
    <source>
        <dbReference type="ARBA" id="ARBA00022917"/>
    </source>
</evidence>
<reference evidence="9" key="1">
    <citation type="journal article" date="2016" name="Nat. Commun.">
        <title>Genome analysis of three Pneumocystis species reveals adaptation mechanisms to life exclusively in mammalian hosts.</title>
        <authorList>
            <person name="Ma L."/>
            <person name="Chen Z."/>
            <person name="Huang D.W."/>
            <person name="Kutty G."/>
            <person name="Ishihara M."/>
            <person name="Wang H."/>
            <person name="Abouelleil A."/>
            <person name="Bishop L."/>
            <person name="Davey E."/>
            <person name="Deng R."/>
            <person name="Deng X."/>
            <person name="Fan L."/>
            <person name="Fantoni G."/>
            <person name="Fitzgerald M."/>
            <person name="Gogineni E."/>
            <person name="Goldberg J.M."/>
            <person name="Handley G."/>
            <person name="Hu X."/>
            <person name="Huber C."/>
            <person name="Jiao X."/>
            <person name="Jones K."/>
            <person name="Levin J.Z."/>
            <person name="Liu Y."/>
            <person name="Macdonald P."/>
            <person name="Melnikov A."/>
            <person name="Raley C."/>
            <person name="Sassi M."/>
            <person name="Sherman B.T."/>
            <person name="Song X."/>
            <person name="Sykes S."/>
            <person name="Tran B."/>
            <person name="Walsh L."/>
            <person name="Xia Y."/>
            <person name="Yang J."/>
            <person name="Young S."/>
            <person name="Zeng Q."/>
            <person name="Zheng X."/>
            <person name="Stephens R."/>
            <person name="Nusbaum C."/>
            <person name="Birren B.W."/>
            <person name="Azadi P."/>
            <person name="Lempicki R.A."/>
            <person name="Cuomo C.A."/>
            <person name="Kovacs J.A."/>
        </authorList>
    </citation>
    <scope>NUCLEOTIDE SEQUENCE [LARGE SCALE GENOMIC DNA]</scope>
    <source>
        <strain evidence="9">RU7</strain>
    </source>
</reference>
<feature type="compositionally biased region" description="Basic and acidic residues" evidence="6">
    <location>
        <begin position="37"/>
        <end position="48"/>
    </location>
</feature>
<organism evidence="8 9">
    <name type="scientific">Pneumocystis jirovecii (strain RU7)</name>
    <name type="common">Human pneumocystis pneumonia agent</name>
    <dbReference type="NCBI Taxonomy" id="1408657"/>
    <lineage>
        <taxon>Eukaryota</taxon>
        <taxon>Fungi</taxon>
        <taxon>Dikarya</taxon>
        <taxon>Ascomycota</taxon>
        <taxon>Taphrinomycotina</taxon>
        <taxon>Pneumocystomycetes</taxon>
        <taxon>Pneumocystaceae</taxon>
        <taxon>Pneumocystis</taxon>
    </lineage>
</organism>
<evidence type="ECO:0000256" key="2">
    <source>
        <dbReference type="ARBA" id="ARBA00022540"/>
    </source>
</evidence>
<dbReference type="HAMAP" id="MF_03002">
    <property type="entry name" value="eIF3c"/>
    <property type="match status" value="1"/>
</dbReference>
<dbReference type="eggNOG" id="KOG1076">
    <property type="taxonomic scope" value="Eukaryota"/>
</dbReference>
<feature type="domain" description="PCI" evidence="7">
    <location>
        <begin position="587"/>
        <end position="760"/>
    </location>
</feature>